<accession>C7QHQ3</accession>
<evidence type="ECO:0000259" key="6">
    <source>
        <dbReference type="SMART" id="SM00062"/>
    </source>
</evidence>
<feature type="domain" description="Solute-binding protein family 3/N-terminal" evidence="6">
    <location>
        <begin position="99"/>
        <end position="328"/>
    </location>
</feature>
<proteinExistence type="inferred from homology"/>
<dbReference type="CDD" id="cd13690">
    <property type="entry name" value="PBP2_GluB"/>
    <property type="match status" value="1"/>
</dbReference>
<keyword evidence="8" id="KW-1185">Reference proteome</keyword>
<evidence type="ECO:0000256" key="3">
    <source>
        <dbReference type="ARBA" id="ARBA00022729"/>
    </source>
</evidence>
<dbReference type="KEGG" id="cai:Caci_2159"/>
<evidence type="ECO:0000313" key="8">
    <source>
        <dbReference type="Proteomes" id="UP000000851"/>
    </source>
</evidence>
<evidence type="ECO:0000313" key="7">
    <source>
        <dbReference type="EMBL" id="ACU71078.1"/>
    </source>
</evidence>
<dbReference type="InterPro" id="IPR001638">
    <property type="entry name" value="Solute-binding_3/MltF_N"/>
</dbReference>
<dbReference type="GO" id="GO:0030288">
    <property type="term" value="C:outer membrane-bounded periplasmic space"/>
    <property type="evidence" value="ECO:0007669"/>
    <property type="project" value="TreeGrafter"/>
</dbReference>
<dbReference type="PROSITE" id="PS51257">
    <property type="entry name" value="PROKAR_LIPOPROTEIN"/>
    <property type="match status" value="1"/>
</dbReference>
<dbReference type="eggNOG" id="COG0834">
    <property type="taxonomic scope" value="Bacteria"/>
</dbReference>
<dbReference type="RefSeq" id="WP_012786371.1">
    <property type="nucleotide sequence ID" value="NC_013131.1"/>
</dbReference>
<dbReference type="Gene3D" id="3.40.190.10">
    <property type="entry name" value="Periplasmic binding protein-like II"/>
    <property type="match status" value="2"/>
</dbReference>
<evidence type="ECO:0000256" key="1">
    <source>
        <dbReference type="ARBA" id="ARBA00010333"/>
    </source>
</evidence>
<dbReference type="OrthoDB" id="9807888at2"/>
<feature type="region of interest" description="Disordered" evidence="4">
    <location>
        <begin position="33"/>
        <end position="90"/>
    </location>
</feature>
<evidence type="ECO:0000256" key="2">
    <source>
        <dbReference type="ARBA" id="ARBA00022448"/>
    </source>
</evidence>
<comment type="similarity">
    <text evidence="1">Belongs to the bacterial solute-binding protein 3 family.</text>
</comment>
<name>C7QHQ3_CATAD</name>
<evidence type="ECO:0000256" key="4">
    <source>
        <dbReference type="SAM" id="MobiDB-lite"/>
    </source>
</evidence>
<dbReference type="InterPro" id="IPR051455">
    <property type="entry name" value="Bact_solute-bind_prot3"/>
</dbReference>
<dbReference type="Pfam" id="PF00497">
    <property type="entry name" value="SBP_bac_3"/>
    <property type="match status" value="1"/>
</dbReference>
<feature type="chain" id="PRO_5039679767" evidence="5">
    <location>
        <begin position="30"/>
        <end position="355"/>
    </location>
</feature>
<dbReference type="SUPFAM" id="SSF53850">
    <property type="entry name" value="Periplasmic binding protein-like II"/>
    <property type="match status" value="1"/>
</dbReference>
<keyword evidence="3 5" id="KW-0732">Signal</keyword>
<dbReference type="GO" id="GO:0005576">
    <property type="term" value="C:extracellular region"/>
    <property type="evidence" value="ECO:0007669"/>
    <property type="project" value="TreeGrafter"/>
</dbReference>
<dbReference type="Proteomes" id="UP000000851">
    <property type="component" value="Chromosome"/>
</dbReference>
<dbReference type="HOGENOM" id="CLU_019602_18_4_11"/>
<dbReference type="AlphaFoldDB" id="C7QHQ3"/>
<feature type="signal peptide" evidence="5">
    <location>
        <begin position="1"/>
        <end position="29"/>
    </location>
</feature>
<dbReference type="PANTHER" id="PTHR30085">
    <property type="entry name" value="AMINO ACID ABC TRANSPORTER PERMEASE"/>
    <property type="match status" value="1"/>
</dbReference>
<dbReference type="PANTHER" id="PTHR30085:SF6">
    <property type="entry name" value="ABC TRANSPORTER GLUTAMINE-BINDING PROTEIN GLNH"/>
    <property type="match status" value="1"/>
</dbReference>
<gene>
    <name evidence="7" type="ordered locus">Caci_2159</name>
</gene>
<organism evidence="7 8">
    <name type="scientific">Catenulispora acidiphila (strain DSM 44928 / JCM 14897 / NBRC 102108 / NRRL B-24433 / ID139908)</name>
    <dbReference type="NCBI Taxonomy" id="479433"/>
    <lineage>
        <taxon>Bacteria</taxon>
        <taxon>Bacillati</taxon>
        <taxon>Actinomycetota</taxon>
        <taxon>Actinomycetes</taxon>
        <taxon>Catenulisporales</taxon>
        <taxon>Catenulisporaceae</taxon>
        <taxon>Catenulispora</taxon>
    </lineage>
</organism>
<dbReference type="FunCoup" id="C7QHQ3">
    <property type="interactions" value="25"/>
</dbReference>
<keyword evidence="2" id="KW-0813">Transport</keyword>
<dbReference type="SMART" id="SM00062">
    <property type="entry name" value="PBPb"/>
    <property type="match status" value="1"/>
</dbReference>
<dbReference type="STRING" id="479433.Caci_2159"/>
<dbReference type="GO" id="GO:0006865">
    <property type="term" value="P:amino acid transport"/>
    <property type="evidence" value="ECO:0007669"/>
    <property type="project" value="TreeGrafter"/>
</dbReference>
<protein>
    <submittedName>
        <fullName evidence="7">Extracellular solute-binding protein family 3</fullName>
    </submittedName>
</protein>
<evidence type="ECO:0000256" key="5">
    <source>
        <dbReference type="SAM" id="SignalP"/>
    </source>
</evidence>
<dbReference type="InParanoid" id="C7QHQ3"/>
<dbReference type="EMBL" id="CP001700">
    <property type="protein sequence ID" value="ACU71078.1"/>
    <property type="molecule type" value="Genomic_DNA"/>
</dbReference>
<reference evidence="7 8" key="1">
    <citation type="journal article" date="2009" name="Stand. Genomic Sci.">
        <title>Complete genome sequence of Catenulispora acidiphila type strain (ID 139908).</title>
        <authorList>
            <person name="Copeland A."/>
            <person name="Lapidus A."/>
            <person name="Glavina Del Rio T."/>
            <person name="Nolan M."/>
            <person name="Lucas S."/>
            <person name="Chen F."/>
            <person name="Tice H."/>
            <person name="Cheng J.F."/>
            <person name="Bruce D."/>
            <person name="Goodwin L."/>
            <person name="Pitluck S."/>
            <person name="Mikhailova N."/>
            <person name="Pati A."/>
            <person name="Ivanova N."/>
            <person name="Mavromatis K."/>
            <person name="Chen A."/>
            <person name="Palaniappan K."/>
            <person name="Chain P."/>
            <person name="Land M."/>
            <person name="Hauser L."/>
            <person name="Chang Y.J."/>
            <person name="Jeffries C.D."/>
            <person name="Chertkov O."/>
            <person name="Brettin T."/>
            <person name="Detter J.C."/>
            <person name="Han C."/>
            <person name="Ali Z."/>
            <person name="Tindall B.J."/>
            <person name="Goker M."/>
            <person name="Bristow J."/>
            <person name="Eisen J.A."/>
            <person name="Markowitz V."/>
            <person name="Hugenholtz P."/>
            <person name="Kyrpides N.C."/>
            <person name="Klenk H.P."/>
        </authorList>
    </citation>
    <scope>NUCLEOTIDE SEQUENCE [LARGE SCALE GENOMIC DNA]</scope>
    <source>
        <strain evidence="8">DSM 44928 / JCM 14897 / NBRC 102108 / NRRL B-24433 / ID139908</strain>
    </source>
</reference>
<sequence precursor="true">MTTMNGRRHNRMRLWGAAAAVAAVGLAGACSSTKGESGAVTVPRSGQGIGPGALPNAPSVPPKACGPEATAATWNGPLPGPNDPVPAGGTLDKIRKRGFLIAGIDLNTELFGYDPQHDNNPQGFDVDMARQMARAIFGSDGHIQFRVVTLGDPKTGEYAQLHAGNVDLVVQTTTITCARMQGAQRMSFSNPYYTAQLKLLMALGDDGKPQSASLESLKGKNVKVCATANSTSIGEIGQVLGKTNAFPAPNALDCLAYLQQDEVGGIFTDDAILLGMTRQDPHVAMTTAPAEEKQPYGIVTNYDAGKANDLTPFVNTALANMIQDSGPNGWRSLFAKDLGIQPTSLPEIPAQYPLG</sequence>